<accession>A0A917FKA5</accession>
<sequence length="167" mass="18884">MLRYLFIVFIVMFLSNELLACSCVNTTEMELVDDAELVFVARITAAHEIANSEHDSKSMGVKAEFEIIEVLKGNRAEIPHVIEGGYGGGDCGLPFIIGRHILVHTDYTGQVNICNGTRYVISDNKFRKDPVLEKYRRYIIYKEPIVIEPVDDILDEKKNESCGIKNN</sequence>
<keyword evidence="1" id="KW-0732">Signal</keyword>
<feature type="signal peptide" evidence="1">
    <location>
        <begin position="1"/>
        <end position="20"/>
    </location>
</feature>
<comment type="caution">
    <text evidence="2">The sequence shown here is derived from an EMBL/GenBank/DDBJ whole genome shotgun (WGS) entry which is preliminary data.</text>
</comment>
<name>A0A917FKA5_9GAMM</name>
<dbReference type="InterPro" id="IPR008993">
    <property type="entry name" value="TIMP-like_OB-fold"/>
</dbReference>
<proteinExistence type="predicted"/>
<evidence type="ECO:0000256" key="1">
    <source>
        <dbReference type="SAM" id="SignalP"/>
    </source>
</evidence>
<keyword evidence="3" id="KW-1185">Reference proteome</keyword>
<dbReference type="AlphaFoldDB" id="A0A917FKA5"/>
<dbReference type="EMBL" id="BMEO01000001">
    <property type="protein sequence ID" value="GGF86122.1"/>
    <property type="molecule type" value="Genomic_DNA"/>
</dbReference>
<reference evidence="2" key="1">
    <citation type="journal article" date="2014" name="Int. J. Syst. Evol. Microbiol.">
        <title>Complete genome sequence of Corynebacterium casei LMG S-19264T (=DSM 44701T), isolated from a smear-ripened cheese.</title>
        <authorList>
            <consortium name="US DOE Joint Genome Institute (JGI-PGF)"/>
            <person name="Walter F."/>
            <person name="Albersmeier A."/>
            <person name="Kalinowski J."/>
            <person name="Ruckert C."/>
        </authorList>
    </citation>
    <scope>NUCLEOTIDE SEQUENCE</scope>
    <source>
        <strain evidence="2">CGMCC 1.12181</strain>
    </source>
</reference>
<evidence type="ECO:0000313" key="2">
    <source>
        <dbReference type="EMBL" id="GGF86122.1"/>
    </source>
</evidence>
<evidence type="ECO:0000313" key="3">
    <source>
        <dbReference type="Proteomes" id="UP000605253"/>
    </source>
</evidence>
<dbReference type="Proteomes" id="UP000605253">
    <property type="component" value="Unassembled WGS sequence"/>
</dbReference>
<organism evidence="2 3">
    <name type="scientific">Marinicella pacifica</name>
    <dbReference type="NCBI Taxonomy" id="1171543"/>
    <lineage>
        <taxon>Bacteria</taxon>
        <taxon>Pseudomonadati</taxon>
        <taxon>Pseudomonadota</taxon>
        <taxon>Gammaproteobacteria</taxon>
        <taxon>Lysobacterales</taxon>
        <taxon>Marinicellaceae</taxon>
        <taxon>Marinicella</taxon>
    </lineage>
</organism>
<feature type="chain" id="PRO_5037800876" evidence="1">
    <location>
        <begin position="21"/>
        <end position="167"/>
    </location>
</feature>
<dbReference type="RefSeq" id="WP_188363990.1">
    <property type="nucleotide sequence ID" value="NZ_BAABJF010000011.1"/>
</dbReference>
<gene>
    <name evidence="2" type="ORF">GCM10011365_04020</name>
</gene>
<dbReference type="Gene3D" id="2.40.50.120">
    <property type="match status" value="1"/>
</dbReference>
<reference evidence="2" key="2">
    <citation type="submission" date="2020-09" db="EMBL/GenBank/DDBJ databases">
        <authorList>
            <person name="Sun Q."/>
            <person name="Zhou Y."/>
        </authorList>
    </citation>
    <scope>NUCLEOTIDE SEQUENCE</scope>
    <source>
        <strain evidence="2">CGMCC 1.12181</strain>
    </source>
</reference>
<protein>
    <submittedName>
        <fullName evidence="2">Uncharacterized protein</fullName>
    </submittedName>
</protein>